<feature type="compositionally biased region" description="Low complexity" evidence="1">
    <location>
        <begin position="25"/>
        <end position="34"/>
    </location>
</feature>
<keyword evidence="3" id="KW-1185">Reference proteome</keyword>
<organism evidence="2 3">
    <name type="scientific">Streptomyces tremellae</name>
    <dbReference type="NCBI Taxonomy" id="1124239"/>
    <lineage>
        <taxon>Bacteria</taxon>
        <taxon>Bacillati</taxon>
        <taxon>Actinomycetota</taxon>
        <taxon>Actinomycetes</taxon>
        <taxon>Kitasatosporales</taxon>
        <taxon>Streptomycetaceae</taxon>
        <taxon>Streptomyces</taxon>
    </lineage>
</organism>
<evidence type="ECO:0000313" key="3">
    <source>
        <dbReference type="Proteomes" id="UP001499884"/>
    </source>
</evidence>
<name>A0ABP7GBI5_9ACTN</name>
<evidence type="ECO:0000256" key="1">
    <source>
        <dbReference type="SAM" id="MobiDB-lite"/>
    </source>
</evidence>
<dbReference type="Proteomes" id="UP001499884">
    <property type="component" value="Unassembled WGS sequence"/>
</dbReference>
<feature type="region of interest" description="Disordered" evidence="1">
    <location>
        <begin position="1"/>
        <end position="104"/>
    </location>
</feature>
<dbReference type="EMBL" id="BAABEP010000076">
    <property type="protein sequence ID" value="GAA3758063.1"/>
    <property type="molecule type" value="Genomic_DNA"/>
</dbReference>
<sequence>MPPSIGHRQRGPRHRARRPFPPRSPVRAAAPSRPFGRRPYGRNAGPPRRAVRRLRPLPTRGVAGASRQVKKGWPRGGAAPPGPPAPPVARHPRRRPGSASHTPY</sequence>
<reference evidence="3" key="1">
    <citation type="journal article" date="2019" name="Int. J. Syst. Evol. Microbiol.">
        <title>The Global Catalogue of Microorganisms (GCM) 10K type strain sequencing project: providing services to taxonomists for standard genome sequencing and annotation.</title>
        <authorList>
            <consortium name="The Broad Institute Genomics Platform"/>
            <consortium name="The Broad Institute Genome Sequencing Center for Infectious Disease"/>
            <person name="Wu L."/>
            <person name="Ma J."/>
        </authorList>
    </citation>
    <scope>NUCLEOTIDE SEQUENCE [LARGE SCALE GENOMIC DNA]</scope>
    <source>
        <strain evidence="3">JCM 30846</strain>
    </source>
</reference>
<protein>
    <submittedName>
        <fullName evidence="2">Uncharacterized protein</fullName>
    </submittedName>
</protein>
<evidence type="ECO:0000313" key="2">
    <source>
        <dbReference type="EMBL" id="GAA3758063.1"/>
    </source>
</evidence>
<feature type="compositionally biased region" description="Pro residues" evidence="1">
    <location>
        <begin position="80"/>
        <end position="89"/>
    </location>
</feature>
<accession>A0ABP7GBI5</accession>
<feature type="compositionally biased region" description="Basic residues" evidence="1">
    <location>
        <begin position="7"/>
        <end position="20"/>
    </location>
</feature>
<comment type="caution">
    <text evidence="2">The sequence shown here is derived from an EMBL/GenBank/DDBJ whole genome shotgun (WGS) entry which is preliminary data.</text>
</comment>
<proteinExistence type="predicted"/>
<gene>
    <name evidence="2" type="ORF">GCM10023082_61000</name>
</gene>